<feature type="transmembrane region" description="Helical" evidence="1">
    <location>
        <begin position="106"/>
        <end position="127"/>
    </location>
</feature>
<reference evidence="2" key="1">
    <citation type="submission" date="2007-07" db="EMBL/GenBank/DDBJ databases">
        <title>PCAP assembly of the Caenorhabditis remanei genome.</title>
        <authorList>
            <consortium name="The Caenorhabditis remanei Sequencing Consortium"/>
            <person name="Wilson R.K."/>
        </authorList>
    </citation>
    <scope>NUCLEOTIDE SEQUENCE [LARGE SCALE GENOMIC DNA]</scope>
    <source>
        <strain evidence="2">PB4641</strain>
    </source>
</reference>
<sequence>MPRQKKSLKYFETRDYIRCILKFLISPIYFYVECVTSYTRTFIFNTNMIFWHSFLVFFISHPFLFYESQDEQRKSEVFSFTICFFLICFLILMISVSFLLRSIQSLIHVQLGLFGMVLSVHSQIFCIFAERREGFDLNIIRIIDAVAVHAYVFFYLLFCNLGTRLYVRLPVKMMPFSFGVKLYVKVIAVLHLIYAIILLIGLESQNQRYHLKLLISSFKIFCSFFISVDAFSMIFTDQFLICKHRERKEDFETKKPIGGTICHVAIRRAFNKRKDFGDLPADFQYDDDIKLHPKWYTKYQPCVEFV</sequence>
<feature type="transmembrane region" description="Helical" evidence="1">
    <location>
        <begin position="178"/>
        <end position="201"/>
    </location>
</feature>
<dbReference type="Proteomes" id="UP000008281">
    <property type="component" value="Unassembled WGS sequence"/>
</dbReference>
<evidence type="ECO:0000313" key="2">
    <source>
        <dbReference type="EMBL" id="EFO99131.1"/>
    </source>
</evidence>
<gene>
    <name evidence="2" type="ORF">CRE_17845</name>
</gene>
<dbReference type="HOGENOM" id="CLU_079160_0_0_1"/>
<dbReference type="EMBL" id="DS268437">
    <property type="protein sequence ID" value="EFO99131.1"/>
    <property type="molecule type" value="Genomic_DNA"/>
</dbReference>
<keyword evidence="3" id="KW-1185">Reference proteome</keyword>
<feature type="transmembrane region" description="Helical" evidence="1">
    <location>
        <begin position="49"/>
        <end position="66"/>
    </location>
</feature>
<evidence type="ECO:0000313" key="3">
    <source>
        <dbReference type="Proteomes" id="UP000008281"/>
    </source>
</evidence>
<evidence type="ECO:0000256" key="1">
    <source>
        <dbReference type="SAM" id="Phobius"/>
    </source>
</evidence>
<keyword evidence="1" id="KW-0812">Transmembrane</keyword>
<protein>
    <submittedName>
        <fullName evidence="2">Uncharacterized protein</fullName>
    </submittedName>
</protein>
<keyword evidence="1" id="KW-1133">Transmembrane helix</keyword>
<accession>E3MDM5</accession>
<feature type="transmembrane region" description="Helical" evidence="1">
    <location>
        <begin position="78"/>
        <end position="100"/>
    </location>
</feature>
<organism evidence="3">
    <name type="scientific">Caenorhabditis remanei</name>
    <name type="common">Caenorhabditis vulgaris</name>
    <dbReference type="NCBI Taxonomy" id="31234"/>
    <lineage>
        <taxon>Eukaryota</taxon>
        <taxon>Metazoa</taxon>
        <taxon>Ecdysozoa</taxon>
        <taxon>Nematoda</taxon>
        <taxon>Chromadorea</taxon>
        <taxon>Rhabditida</taxon>
        <taxon>Rhabditina</taxon>
        <taxon>Rhabditomorpha</taxon>
        <taxon>Rhabditoidea</taxon>
        <taxon>Rhabditidae</taxon>
        <taxon>Peloderinae</taxon>
        <taxon>Caenorhabditis</taxon>
    </lineage>
</organism>
<dbReference type="AlphaFoldDB" id="E3MDM5"/>
<dbReference type="InParanoid" id="E3MDM5"/>
<proteinExistence type="predicted"/>
<feature type="transmembrane region" description="Helical" evidence="1">
    <location>
        <begin position="139"/>
        <end position="158"/>
    </location>
</feature>
<name>E3MDM5_CAERE</name>
<feature type="transmembrane region" description="Helical" evidence="1">
    <location>
        <begin position="20"/>
        <end position="43"/>
    </location>
</feature>
<keyword evidence="1" id="KW-0472">Membrane</keyword>
<feature type="transmembrane region" description="Helical" evidence="1">
    <location>
        <begin position="213"/>
        <end position="235"/>
    </location>
</feature>